<evidence type="ECO:0000313" key="10">
    <source>
        <dbReference type="EMBL" id="SEH04278.1"/>
    </source>
</evidence>
<dbReference type="PANTHER" id="PTHR10629:SF52">
    <property type="entry name" value="DNA (CYTOSINE-5)-METHYLTRANSFERASE 1"/>
    <property type="match status" value="1"/>
</dbReference>
<evidence type="ECO:0000256" key="2">
    <source>
        <dbReference type="ARBA" id="ARBA00022679"/>
    </source>
</evidence>
<evidence type="ECO:0000259" key="9">
    <source>
        <dbReference type="Pfam" id="PF12728"/>
    </source>
</evidence>
<dbReference type="PRINTS" id="PR00105">
    <property type="entry name" value="C5METTRFRASE"/>
</dbReference>
<feature type="active site" evidence="6">
    <location>
        <position position="151"/>
    </location>
</feature>
<dbReference type="InterPro" id="IPR018117">
    <property type="entry name" value="C5_DNA_meth_AS"/>
</dbReference>
<evidence type="ECO:0000256" key="4">
    <source>
        <dbReference type="ARBA" id="ARBA00022747"/>
    </source>
</evidence>
<keyword evidence="11" id="KW-1185">Reference proteome</keyword>
<comment type="catalytic activity">
    <reaction evidence="5 8">
        <text>a 2'-deoxycytidine in DNA + S-adenosyl-L-methionine = a 5-methyl-2'-deoxycytidine in DNA + S-adenosyl-L-homocysteine + H(+)</text>
        <dbReference type="Rhea" id="RHEA:13681"/>
        <dbReference type="Rhea" id="RHEA-COMP:11369"/>
        <dbReference type="Rhea" id="RHEA-COMP:11370"/>
        <dbReference type="ChEBI" id="CHEBI:15378"/>
        <dbReference type="ChEBI" id="CHEBI:57856"/>
        <dbReference type="ChEBI" id="CHEBI:59789"/>
        <dbReference type="ChEBI" id="CHEBI:85452"/>
        <dbReference type="ChEBI" id="CHEBI:85454"/>
        <dbReference type="EC" id="2.1.1.37"/>
    </reaction>
</comment>
<proteinExistence type="inferred from homology"/>
<dbReference type="Pfam" id="PF00145">
    <property type="entry name" value="DNA_methylase"/>
    <property type="match status" value="1"/>
</dbReference>
<dbReference type="EC" id="2.1.1.37" evidence="8"/>
<dbReference type="AlphaFoldDB" id="A0A1H6F2A0"/>
<keyword evidence="3 6" id="KW-0949">S-adenosyl-L-methionine</keyword>
<evidence type="ECO:0000256" key="1">
    <source>
        <dbReference type="ARBA" id="ARBA00022603"/>
    </source>
</evidence>
<keyword evidence="1 6" id="KW-0489">Methyltransferase</keyword>
<evidence type="ECO:0000256" key="5">
    <source>
        <dbReference type="ARBA" id="ARBA00047422"/>
    </source>
</evidence>
<keyword evidence="2 6" id="KW-0808">Transferase</keyword>
<dbReference type="GO" id="GO:0003886">
    <property type="term" value="F:DNA (cytosine-5-)-methyltransferase activity"/>
    <property type="evidence" value="ECO:0007669"/>
    <property type="project" value="UniProtKB-EC"/>
</dbReference>
<dbReference type="Gene3D" id="3.40.50.150">
    <property type="entry name" value="Vaccinia Virus protein VP39"/>
    <property type="match status" value="1"/>
</dbReference>
<name>A0A1H6F2A0_9GAMM</name>
<dbReference type="Pfam" id="PF12728">
    <property type="entry name" value="HTH_17"/>
    <property type="match status" value="1"/>
</dbReference>
<dbReference type="InterPro" id="IPR041657">
    <property type="entry name" value="HTH_17"/>
</dbReference>
<dbReference type="GO" id="GO:0009307">
    <property type="term" value="P:DNA restriction-modification system"/>
    <property type="evidence" value="ECO:0007669"/>
    <property type="project" value="UniProtKB-KW"/>
</dbReference>
<dbReference type="Gene3D" id="3.90.120.10">
    <property type="entry name" value="DNA Methylase, subunit A, domain 2"/>
    <property type="match status" value="1"/>
</dbReference>
<dbReference type="PROSITE" id="PS00094">
    <property type="entry name" value="C5_MTASE_1"/>
    <property type="match status" value="1"/>
</dbReference>
<evidence type="ECO:0000313" key="11">
    <source>
        <dbReference type="Proteomes" id="UP000236724"/>
    </source>
</evidence>
<dbReference type="SUPFAM" id="SSF53335">
    <property type="entry name" value="S-adenosyl-L-methionine-dependent methyltransferases"/>
    <property type="match status" value="1"/>
</dbReference>
<evidence type="ECO:0000256" key="7">
    <source>
        <dbReference type="RuleBase" id="RU000416"/>
    </source>
</evidence>
<keyword evidence="4" id="KW-0680">Restriction system</keyword>
<protein>
    <recommendedName>
        <fullName evidence="8">Cytosine-specific methyltransferase</fullName>
        <ecNumber evidence="8">2.1.1.37</ecNumber>
    </recommendedName>
</protein>
<dbReference type="InterPro" id="IPR029063">
    <property type="entry name" value="SAM-dependent_MTases_sf"/>
</dbReference>
<organism evidence="10 11">
    <name type="scientific">Candidatus Venteria ishoeyi</name>
    <dbReference type="NCBI Taxonomy" id="1899563"/>
    <lineage>
        <taxon>Bacteria</taxon>
        <taxon>Pseudomonadati</taxon>
        <taxon>Pseudomonadota</taxon>
        <taxon>Gammaproteobacteria</taxon>
        <taxon>Thiotrichales</taxon>
        <taxon>Thiotrichaceae</taxon>
        <taxon>Venteria</taxon>
    </lineage>
</organism>
<dbReference type="OrthoDB" id="9813719at2"/>
<dbReference type="Proteomes" id="UP000236724">
    <property type="component" value="Unassembled WGS sequence"/>
</dbReference>
<dbReference type="PANTHER" id="PTHR10629">
    <property type="entry name" value="CYTOSINE-SPECIFIC METHYLTRANSFERASE"/>
    <property type="match status" value="1"/>
</dbReference>
<dbReference type="GO" id="GO:0044027">
    <property type="term" value="P:negative regulation of gene expression via chromosomal CpG island methylation"/>
    <property type="evidence" value="ECO:0007669"/>
    <property type="project" value="TreeGrafter"/>
</dbReference>
<evidence type="ECO:0000256" key="6">
    <source>
        <dbReference type="PROSITE-ProRule" id="PRU01016"/>
    </source>
</evidence>
<evidence type="ECO:0000256" key="3">
    <source>
        <dbReference type="ARBA" id="ARBA00022691"/>
    </source>
</evidence>
<dbReference type="InterPro" id="IPR001525">
    <property type="entry name" value="C5_MeTfrase"/>
</dbReference>
<dbReference type="NCBIfam" id="TIGR00675">
    <property type="entry name" value="dcm"/>
    <property type="match status" value="1"/>
</dbReference>
<dbReference type="PROSITE" id="PS51679">
    <property type="entry name" value="SAM_MT_C5"/>
    <property type="match status" value="1"/>
</dbReference>
<dbReference type="GO" id="GO:0003677">
    <property type="term" value="F:DNA binding"/>
    <property type="evidence" value="ECO:0007669"/>
    <property type="project" value="TreeGrafter"/>
</dbReference>
<evidence type="ECO:0000256" key="8">
    <source>
        <dbReference type="RuleBase" id="RU000417"/>
    </source>
</evidence>
<gene>
    <name evidence="10" type="primary">bspRIM_1</name>
    <name evidence="10" type="ORF">MBHS_00124</name>
</gene>
<comment type="similarity">
    <text evidence="6 7">Belongs to the class I-like SAM-binding methyltransferase superfamily. C5-methyltransferase family.</text>
</comment>
<dbReference type="EMBL" id="FMSV02000035">
    <property type="protein sequence ID" value="SEH04278.1"/>
    <property type="molecule type" value="Genomic_DNA"/>
</dbReference>
<dbReference type="InterPro" id="IPR050390">
    <property type="entry name" value="C5-Methyltransferase"/>
</dbReference>
<reference evidence="10 11" key="1">
    <citation type="submission" date="2016-10" db="EMBL/GenBank/DDBJ databases">
        <authorList>
            <person name="de Groot N.N."/>
        </authorList>
    </citation>
    <scope>NUCLEOTIDE SEQUENCE [LARGE SCALE GENOMIC DNA]</scope>
    <source>
        <strain evidence="10">MBHS1</strain>
    </source>
</reference>
<dbReference type="GO" id="GO:0032259">
    <property type="term" value="P:methylation"/>
    <property type="evidence" value="ECO:0007669"/>
    <property type="project" value="UniProtKB-KW"/>
</dbReference>
<accession>A0A1H6F2A0</accession>
<feature type="domain" description="Helix-turn-helix" evidence="9">
    <location>
        <begin position="6"/>
        <end position="49"/>
    </location>
</feature>
<sequence>MSTNITIKEAANTLNISEQRVRTLCRTGVLSATKFGRSWMLEQDSVNHYGLQSAHVVAEDHATYDVHKNTKPIALSFFSGAMGLDLGIEKAGFDVRLACEIDKYCRQTIALNKPNMALLSDINDYSKQDILNASGLREADDIDLIIGGPPCQAFSTAGKRKAFNDDRGNVFLKYIDLAIELNPKYIVIENVRGLLSCPMHHRPHDERGSEFPDLTADEMKGGALNFILSKLKKSGYSYSFNLYNSANFGSPQIRERVIIVCARDGETPPYLLPTHSEKKEYGLPKWKTFKQAVKGLKEHQHLNFPEKRLKYYRMLKSGENWKNLPEKIQKEALGKSFYAGGGKTGFLRRLDWNKPSPTIVTHPAMPATDLAHPEEDRPLSIQEYKRIQEFPDNWEVTGPLVQQYKQVGNAVPSSLGCAIGKLIISLINNEKVNQFIGFSYSRYKNTSNHEWEIQFNEAYKKSIEPTLKQKEISFG</sequence>
<dbReference type="RefSeq" id="WP_103918362.1">
    <property type="nucleotide sequence ID" value="NZ_FMSV02000035.1"/>
</dbReference>